<dbReference type="Proteomes" id="UP000242501">
    <property type="component" value="Unassembled WGS sequence"/>
</dbReference>
<evidence type="ECO:0008006" key="4">
    <source>
        <dbReference type="Google" id="ProtNLM"/>
    </source>
</evidence>
<dbReference type="STRING" id="1219383.SAMN05421733_108124"/>
<sequence>MNLSAMLDVLDEHIVERLKTAVEIGKWPNGIALTAEQKQICMHAVMAWEHTHLPAQQRTGYIEKPKSADHSHTNDDSPIRFV</sequence>
<keyword evidence="3" id="KW-1185">Reference proteome</keyword>
<evidence type="ECO:0000313" key="3">
    <source>
        <dbReference type="Proteomes" id="UP000242501"/>
    </source>
</evidence>
<dbReference type="Pfam" id="PF07023">
    <property type="entry name" value="DUF1315"/>
    <property type="match status" value="1"/>
</dbReference>
<dbReference type="OrthoDB" id="5616307at2"/>
<dbReference type="RefSeq" id="WP_092748990.1">
    <property type="nucleotide sequence ID" value="NZ_FMYL01000008.1"/>
</dbReference>
<gene>
    <name evidence="2" type="ORF">SAMN05421733_108124</name>
</gene>
<evidence type="ECO:0000313" key="2">
    <source>
        <dbReference type="EMBL" id="SDC05790.1"/>
    </source>
</evidence>
<feature type="compositionally biased region" description="Basic and acidic residues" evidence="1">
    <location>
        <begin position="61"/>
        <end position="82"/>
    </location>
</feature>
<proteinExistence type="predicted"/>
<dbReference type="EMBL" id="FMYL01000008">
    <property type="protein sequence ID" value="SDC05790.1"/>
    <property type="molecule type" value="Genomic_DNA"/>
</dbReference>
<accession>A0A1G6IHB0</accession>
<name>A0A1G6IHB0_9GAMM</name>
<dbReference type="InterPro" id="IPR009749">
    <property type="entry name" value="DUF1315"/>
</dbReference>
<evidence type="ECO:0000256" key="1">
    <source>
        <dbReference type="SAM" id="MobiDB-lite"/>
    </source>
</evidence>
<dbReference type="AlphaFoldDB" id="A0A1G6IHB0"/>
<protein>
    <recommendedName>
        <fullName evidence="4">DUF1315 family protein</fullName>
    </recommendedName>
</protein>
<reference evidence="3" key="1">
    <citation type="submission" date="2016-09" db="EMBL/GenBank/DDBJ databases">
        <authorList>
            <person name="Varghese N."/>
            <person name="Submissions S."/>
        </authorList>
    </citation>
    <scope>NUCLEOTIDE SEQUENCE [LARGE SCALE GENOMIC DNA]</scope>
    <source>
        <strain evidence="3">ANC 4422</strain>
    </source>
</reference>
<organism evidence="2 3">
    <name type="scientific">Acinetobacter boissieri</name>
    <dbReference type="NCBI Taxonomy" id="1219383"/>
    <lineage>
        <taxon>Bacteria</taxon>
        <taxon>Pseudomonadati</taxon>
        <taxon>Pseudomonadota</taxon>
        <taxon>Gammaproteobacteria</taxon>
        <taxon>Moraxellales</taxon>
        <taxon>Moraxellaceae</taxon>
        <taxon>Acinetobacter</taxon>
    </lineage>
</organism>
<feature type="region of interest" description="Disordered" evidence="1">
    <location>
        <begin position="57"/>
        <end position="82"/>
    </location>
</feature>